<dbReference type="HAMAP" id="MF_00976">
    <property type="entry name" value="RcsF"/>
    <property type="match status" value="1"/>
</dbReference>
<dbReference type="AlphaFoldDB" id="A0A068RFF5"/>
<evidence type="ECO:0000256" key="1">
    <source>
        <dbReference type="HAMAP-Rule" id="MF_00976"/>
    </source>
</evidence>
<reference evidence="3" key="2">
    <citation type="journal article" date="2014" name="Genome Biol. Evol.">
        <title>Settling down: the genome of Serratia symbiotica from the aphid Cinara tujafilina zooms in on the process of accommodation to a cooperative intracellular life.</title>
        <authorList>
            <person name="Manzano-Marin A."/>
            <person name="Latorre A."/>
        </authorList>
    </citation>
    <scope>NUCLEOTIDE SEQUENCE</scope>
    <source>
        <strain evidence="3">SCt-VLC</strain>
    </source>
</reference>
<evidence type="ECO:0000313" key="3">
    <source>
        <dbReference type="EMBL" id="CDG48906.1"/>
    </source>
</evidence>
<dbReference type="NCBIfam" id="NF008048">
    <property type="entry name" value="PRK10781.1"/>
    <property type="match status" value="1"/>
</dbReference>
<protein>
    <recommendedName>
        <fullName evidence="1">Outer membrane lipoprotein RcsF</fullName>
    </recommendedName>
</protein>
<keyword evidence="1" id="KW-0998">Cell outer membrane</keyword>
<dbReference type="OrthoDB" id="6505467at2"/>
<comment type="subcellular location">
    <subcellularLocation>
        <location evidence="1">Cell outer membrane</location>
        <topology evidence="1">Lipid-anchor</topology>
        <orientation evidence="1">Periplasmic side</orientation>
    </subcellularLocation>
</comment>
<organism evidence="3">
    <name type="scientific">Serratia symbiotica SCt-VLC</name>
    <dbReference type="NCBI Taxonomy" id="1347341"/>
    <lineage>
        <taxon>Bacteria</taxon>
        <taxon>Pseudomonadati</taxon>
        <taxon>Pseudomonadota</taxon>
        <taxon>Gammaproteobacteria</taxon>
        <taxon>Enterobacterales</taxon>
        <taxon>Yersiniaceae</taxon>
        <taxon>Serratia</taxon>
        <taxon>Serratia symbiotica</taxon>
    </lineage>
</organism>
<dbReference type="InterPro" id="IPR030852">
    <property type="entry name" value="RcsF"/>
</dbReference>
<accession>A0A068RFF5</accession>
<keyword evidence="1" id="KW-1015">Disulfide bond</keyword>
<gene>
    <name evidence="1 3" type="primary">rcsF</name>
    <name evidence="3" type="ORF">SCTVLC_2262</name>
</gene>
<dbReference type="RefSeq" id="WP_061770938.1">
    <property type="nucleotide sequence ID" value="NZ_FR904239.1"/>
</dbReference>
<dbReference type="GO" id="GO:0035556">
    <property type="term" value="P:intracellular signal transduction"/>
    <property type="evidence" value="ECO:0007669"/>
    <property type="project" value="InterPro"/>
</dbReference>
<keyword evidence="1" id="KW-0472">Membrane</keyword>
<proteinExistence type="inferred from homology"/>
<keyword evidence="2" id="KW-0732">Signal</keyword>
<feature type="disulfide bond" evidence="1">
    <location>
        <begin position="107"/>
        <end position="122"/>
    </location>
</feature>
<comment type="function">
    <text evidence="1">Essential component of the Rcs signaling system, which controls transcription of numerous genes. Plays a role in signal transduction from the cell surface to the histidine kinase RcsC. May detect outer membrane defects.</text>
</comment>
<feature type="chain" id="PRO_5001655083" description="Outer membrane lipoprotein RcsF" evidence="2">
    <location>
        <begin position="21"/>
        <end position="132"/>
    </location>
</feature>
<comment type="similarity">
    <text evidence="1">Belongs to the RcsF family.</text>
</comment>
<dbReference type="EMBL" id="FR904239">
    <property type="protein sequence ID" value="CDG48906.1"/>
    <property type="molecule type" value="Genomic_DNA"/>
</dbReference>
<name>A0A068RFF5_9GAMM</name>
<dbReference type="Pfam" id="PF16358">
    <property type="entry name" value="RcsF"/>
    <property type="match status" value="1"/>
</dbReference>
<dbReference type="Gene3D" id="3.30.110.70">
    <property type="entry name" value="Hypothetical protein apc22750. Chain B"/>
    <property type="match status" value="1"/>
</dbReference>
<sequence>MRVLPLCLLALAGCSSQRIAPTSISTTNKPAASAPAKAESAAPPVPVKLYKKAEDLVGKPFRDLGEVSGGDCQSTVQDSPPNLATVRKHMQIRAAYMKANAVLLHDCQITSGVAGCYQQAICQGSALNVSSK</sequence>
<dbReference type="GO" id="GO:0031241">
    <property type="term" value="C:periplasmic side of cell outer membrane"/>
    <property type="evidence" value="ECO:0007669"/>
    <property type="project" value="UniProtKB-UniRule"/>
</dbReference>
<evidence type="ECO:0000256" key="2">
    <source>
        <dbReference type="SAM" id="SignalP"/>
    </source>
</evidence>
<feature type="signal peptide" evidence="2">
    <location>
        <begin position="1"/>
        <end position="20"/>
    </location>
</feature>
<feature type="disulfide bond" evidence="1">
    <location>
        <begin position="72"/>
        <end position="116"/>
    </location>
</feature>
<reference evidence="3" key="1">
    <citation type="submission" date="2013-06" db="EMBL/GenBank/DDBJ databases">
        <authorList>
            <person name="Mazano-Marin A."/>
        </authorList>
    </citation>
    <scope>NUCLEOTIDE SEQUENCE</scope>
    <source>
        <strain evidence="3">SCt-VLC</strain>
    </source>
</reference>